<sequence>NNLILVRTLRSTSKITTLGKLFKTKIDTLIAYSVFKFEVYNPNVYSSICIFKLRIVNEVKGKTTN</sequence>
<name>A0A6A6ZBV8_9PLEO</name>
<gene>
    <name evidence="1" type="ORF">CC86DRAFT_309708</name>
</gene>
<reference evidence="1" key="1">
    <citation type="journal article" date="2020" name="Stud. Mycol.">
        <title>101 Dothideomycetes genomes: a test case for predicting lifestyles and emergence of pathogens.</title>
        <authorList>
            <person name="Haridas S."/>
            <person name="Albert R."/>
            <person name="Binder M."/>
            <person name="Bloem J."/>
            <person name="Labutti K."/>
            <person name="Salamov A."/>
            <person name="Andreopoulos B."/>
            <person name="Baker S."/>
            <person name="Barry K."/>
            <person name="Bills G."/>
            <person name="Bluhm B."/>
            <person name="Cannon C."/>
            <person name="Castanera R."/>
            <person name="Culley D."/>
            <person name="Daum C."/>
            <person name="Ezra D."/>
            <person name="Gonzalez J."/>
            <person name="Henrissat B."/>
            <person name="Kuo A."/>
            <person name="Liang C."/>
            <person name="Lipzen A."/>
            <person name="Lutzoni F."/>
            <person name="Magnuson J."/>
            <person name="Mondo S."/>
            <person name="Nolan M."/>
            <person name="Ohm R."/>
            <person name="Pangilinan J."/>
            <person name="Park H.-J."/>
            <person name="Ramirez L."/>
            <person name="Alfaro M."/>
            <person name="Sun H."/>
            <person name="Tritt A."/>
            <person name="Yoshinaga Y."/>
            <person name="Zwiers L.-H."/>
            <person name="Turgeon B."/>
            <person name="Goodwin S."/>
            <person name="Spatafora J."/>
            <person name="Crous P."/>
            <person name="Grigoriev I."/>
        </authorList>
    </citation>
    <scope>NUCLEOTIDE SEQUENCE</scope>
    <source>
        <strain evidence="1">CBS 113818</strain>
    </source>
</reference>
<organism evidence="1 2">
    <name type="scientific">Ophiobolus disseminans</name>
    <dbReference type="NCBI Taxonomy" id="1469910"/>
    <lineage>
        <taxon>Eukaryota</taxon>
        <taxon>Fungi</taxon>
        <taxon>Dikarya</taxon>
        <taxon>Ascomycota</taxon>
        <taxon>Pezizomycotina</taxon>
        <taxon>Dothideomycetes</taxon>
        <taxon>Pleosporomycetidae</taxon>
        <taxon>Pleosporales</taxon>
        <taxon>Pleosporineae</taxon>
        <taxon>Phaeosphaeriaceae</taxon>
        <taxon>Ophiobolus</taxon>
    </lineage>
</organism>
<feature type="non-terminal residue" evidence="1">
    <location>
        <position position="1"/>
    </location>
</feature>
<dbReference type="AlphaFoldDB" id="A0A6A6ZBV8"/>
<evidence type="ECO:0000313" key="2">
    <source>
        <dbReference type="Proteomes" id="UP000799424"/>
    </source>
</evidence>
<keyword evidence="2" id="KW-1185">Reference proteome</keyword>
<dbReference type="Proteomes" id="UP000799424">
    <property type="component" value="Unassembled WGS sequence"/>
</dbReference>
<dbReference type="EMBL" id="MU006257">
    <property type="protein sequence ID" value="KAF2818193.1"/>
    <property type="molecule type" value="Genomic_DNA"/>
</dbReference>
<evidence type="ECO:0000313" key="1">
    <source>
        <dbReference type="EMBL" id="KAF2818193.1"/>
    </source>
</evidence>
<accession>A0A6A6ZBV8</accession>
<proteinExistence type="predicted"/>
<dbReference type="OrthoDB" id="3938585at2759"/>
<protein>
    <submittedName>
        <fullName evidence="1">Uncharacterized protein</fullName>
    </submittedName>
</protein>